<sequence length="69" mass="7577">MTFKDLASLHLALQDNYNPLKTPLYIQGPSQSLPPIRCLTYSVDAPVSLDLTALTLQIHVGILESHSTD</sequence>
<proteinExistence type="predicted"/>
<dbReference type="EMBL" id="QEAM01000006">
    <property type="protein sequence ID" value="TPX51247.1"/>
    <property type="molecule type" value="Genomic_DNA"/>
</dbReference>
<dbReference type="EMBL" id="QEAN01000126">
    <property type="protein sequence ID" value="TPX46905.1"/>
    <property type="molecule type" value="Genomic_DNA"/>
</dbReference>
<gene>
    <name evidence="2" type="ORF">SeLEV6574_g00377</name>
    <name evidence="1" type="ORF">SeMB42_g03526</name>
</gene>
<evidence type="ECO:0000313" key="1">
    <source>
        <dbReference type="EMBL" id="TPX46905.1"/>
    </source>
</evidence>
<dbReference type="Proteomes" id="UP000320475">
    <property type="component" value="Unassembled WGS sequence"/>
</dbReference>
<organism evidence="1 3">
    <name type="scientific">Synchytrium endobioticum</name>
    <dbReference type="NCBI Taxonomy" id="286115"/>
    <lineage>
        <taxon>Eukaryota</taxon>
        <taxon>Fungi</taxon>
        <taxon>Fungi incertae sedis</taxon>
        <taxon>Chytridiomycota</taxon>
        <taxon>Chytridiomycota incertae sedis</taxon>
        <taxon>Chytridiomycetes</taxon>
        <taxon>Synchytriales</taxon>
        <taxon>Synchytriaceae</taxon>
        <taxon>Synchytrium</taxon>
    </lineage>
</organism>
<dbReference type="AlphaFoldDB" id="A0A507D6E8"/>
<accession>A0A507D6E8</accession>
<keyword evidence="3" id="KW-1185">Reference proteome</keyword>
<dbReference type="Proteomes" id="UP000317494">
    <property type="component" value="Unassembled WGS sequence"/>
</dbReference>
<dbReference type="VEuPathDB" id="FungiDB:SeMB42_g03526"/>
<evidence type="ECO:0000313" key="2">
    <source>
        <dbReference type="EMBL" id="TPX51247.1"/>
    </source>
</evidence>
<name>A0A507D6E8_9FUNG</name>
<evidence type="ECO:0000313" key="3">
    <source>
        <dbReference type="Proteomes" id="UP000317494"/>
    </source>
</evidence>
<evidence type="ECO:0000313" key="4">
    <source>
        <dbReference type="Proteomes" id="UP000320475"/>
    </source>
</evidence>
<reference evidence="3 4" key="1">
    <citation type="journal article" date="2019" name="Sci. Rep.">
        <title>Comparative genomics of chytrid fungi reveal insights into the obligate biotrophic and pathogenic lifestyle of Synchytrium endobioticum.</title>
        <authorList>
            <person name="van de Vossenberg B.T.L.H."/>
            <person name="Warris S."/>
            <person name="Nguyen H.D.T."/>
            <person name="van Gent-Pelzer M.P.E."/>
            <person name="Joly D.L."/>
            <person name="van de Geest H.C."/>
            <person name="Bonants P.J.M."/>
            <person name="Smith D.S."/>
            <person name="Levesque C.A."/>
            <person name="van der Lee T.A.J."/>
        </authorList>
    </citation>
    <scope>NUCLEOTIDE SEQUENCE [LARGE SCALE GENOMIC DNA]</scope>
    <source>
        <strain evidence="2 4">LEV6574</strain>
        <strain evidence="1 3">MB42</strain>
    </source>
</reference>
<protein>
    <submittedName>
        <fullName evidence="1">Uncharacterized protein</fullName>
    </submittedName>
</protein>
<comment type="caution">
    <text evidence="1">The sequence shown here is derived from an EMBL/GenBank/DDBJ whole genome shotgun (WGS) entry which is preliminary data.</text>
</comment>